<dbReference type="RefSeq" id="WP_145904090.1">
    <property type="nucleotide sequence ID" value="NZ_CXST01000017.1"/>
</dbReference>
<evidence type="ECO:0008006" key="4">
    <source>
        <dbReference type="Google" id="ProtNLM"/>
    </source>
</evidence>
<gene>
    <name evidence="2" type="ORF">LAL4801_06186</name>
</gene>
<name>A0A0M6YEN3_9HYPH</name>
<dbReference type="OrthoDB" id="8454443at2"/>
<reference evidence="3" key="1">
    <citation type="submission" date="2015-07" db="EMBL/GenBank/DDBJ databases">
        <authorList>
            <person name="Rodrigo-Torres Lidia"/>
            <person name="Arahal R.David."/>
        </authorList>
    </citation>
    <scope>NUCLEOTIDE SEQUENCE [LARGE SCALE GENOMIC DNA]</scope>
    <source>
        <strain evidence="3">CECT 4801</strain>
    </source>
</reference>
<organism evidence="2 3">
    <name type="scientific">Roseibium aggregatum</name>
    <dbReference type="NCBI Taxonomy" id="187304"/>
    <lineage>
        <taxon>Bacteria</taxon>
        <taxon>Pseudomonadati</taxon>
        <taxon>Pseudomonadota</taxon>
        <taxon>Alphaproteobacteria</taxon>
        <taxon>Hyphomicrobiales</taxon>
        <taxon>Stappiaceae</taxon>
        <taxon>Roseibium</taxon>
    </lineage>
</organism>
<feature type="chain" id="PRO_5005807944" description="Lipoprotein" evidence="1">
    <location>
        <begin position="20"/>
        <end position="158"/>
    </location>
</feature>
<evidence type="ECO:0000313" key="2">
    <source>
        <dbReference type="EMBL" id="CTQ47717.1"/>
    </source>
</evidence>
<evidence type="ECO:0000256" key="1">
    <source>
        <dbReference type="SAM" id="SignalP"/>
    </source>
</evidence>
<evidence type="ECO:0000313" key="3">
    <source>
        <dbReference type="Proteomes" id="UP000048926"/>
    </source>
</evidence>
<accession>A0A0M6YEN3</accession>
<keyword evidence="3" id="KW-1185">Reference proteome</keyword>
<sequence>MKFAITLLFLIGLTACQTAQETKSGFAMSNTNGAAFKITGSSDISSERLKKEMTYKAAEEAQKRGYPVVALVSNSPVRTENGLLVMTASYMGFNSFAEAGNRQALAANSYTETYDVSGHRQTVDTSKYGGGLFYPTTAQGRAADAAMDAASAAIFGRY</sequence>
<proteinExistence type="predicted"/>
<feature type="signal peptide" evidence="1">
    <location>
        <begin position="1"/>
        <end position="19"/>
    </location>
</feature>
<protein>
    <recommendedName>
        <fullName evidence="4">Lipoprotein</fullName>
    </recommendedName>
</protein>
<dbReference type="PROSITE" id="PS51257">
    <property type="entry name" value="PROKAR_LIPOPROTEIN"/>
    <property type="match status" value="1"/>
</dbReference>
<keyword evidence="1" id="KW-0732">Signal</keyword>
<dbReference type="AlphaFoldDB" id="A0A0M6YEN3"/>
<dbReference type="EMBL" id="CXST01000017">
    <property type="protein sequence ID" value="CTQ47717.1"/>
    <property type="molecule type" value="Genomic_DNA"/>
</dbReference>
<dbReference type="Proteomes" id="UP000048926">
    <property type="component" value="Unassembled WGS sequence"/>
</dbReference>